<dbReference type="Proteomes" id="UP000018162">
    <property type="component" value="Unassembled WGS sequence"/>
</dbReference>
<evidence type="ECO:0000313" key="2">
    <source>
        <dbReference type="Proteomes" id="UP000018162"/>
    </source>
</evidence>
<protein>
    <submittedName>
        <fullName evidence="1">Uncharacterized protein</fullName>
    </submittedName>
</protein>
<dbReference type="AlphaFoldDB" id="R6UWP3"/>
<proteinExistence type="predicted"/>
<comment type="caution">
    <text evidence="1">The sequence shown here is derived from an EMBL/GenBank/DDBJ whole genome shotgun (WGS) entry which is preliminary data.</text>
</comment>
<sequence>MRKATFEVIENPILVNTSGLQALTQSGRPLAIKIGELAGAKVQIGRSVRWNREKVESYLNKISTSA</sequence>
<gene>
    <name evidence="1" type="ORF">BN626_01968</name>
</gene>
<accession>R6UWP3</accession>
<organism evidence="1 2">
    <name type="scientific">Agathobacter rectalis CAG:36</name>
    <dbReference type="NCBI Taxonomy" id="1263079"/>
    <lineage>
        <taxon>Bacteria</taxon>
        <taxon>Bacillati</taxon>
        <taxon>Bacillota</taxon>
        <taxon>Clostridia</taxon>
        <taxon>Lachnospirales</taxon>
        <taxon>Lachnospiraceae</taxon>
        <taxon>Agathobacter</taxon>
    </lineage>
</organism>
<name>R6UWP3_9FIRM</name>
<evidence type="ECO:0000313" key="1">
    <source>
        <dbReference type="EMBL" id="CDC75097.1"/>
    </source>
</evidence>
<reference evidence="1" key="1">
    <citation type="submission" date="2012-11" db="EMBL/GenBank/DDBJ databases">
        <title>Dependencies among metagenomic species, viruses, plasmids and units of genetic variation.</title>
        <authorList>
            <person name="Nielsen H.B."/>
            <person name="Almeida M."/>
            <person name="Juncker A.S."/>
            <person name="Rasmussen S."/>
            <person name="Li J."/>
            <person name="Sunagawa S."/>
            <person name="Plichta D."/>
            <person name="Gautier L."/>
            <person name="Le Chatelier E."/>
            <person name="Peletier E."/>
            <person name="Bonde I."/>
            <person name="Nielsen T."/>
            <person name="Manichanh C."/>
            <person name="Arumugam M."/>
            <person name="Batto J."/>
            <person name="Santos M.B.Q.D."/>
            <person name="Blom N."/>
            <person name="Borruel N."/>
            <person name="Burgdorf K.S."/>
            <person name="Boumezbeur F."/>
            <person name="Casellas F."/>
            <person name="Dore J."/>
            <person name="Guarner F."/>
            <person name="Hansen T."/>
            <person name="Hildebrand F."/>
            <person name="Kaas R.S."/>
            <person name="Kennedy S."/>
            <person name="Kristiansen K."/>
            <person name="Kultima J.R."/>
            <person name="Leonard P."/>
            <person name="Levenez F."/>
            <person name="Lund O."/>
            <person name="Moumen B."/>
            <person name="Le Paslier D."/>
            <person name="Pons N."/>
            <person name="Pedersen O."/>
            <person name="Prifti E."/>
            <person name="Qin J."/>
            <person name="Raes J."/>
            <person name="Tap J."/>
            <person name="Tims S."/>
            <person name="Ussery D.W."/>
            <person name="Yamada T."/>
            <person name="MetaHit consortium"/>
            <person name="Renault P."/>
            <person name="Sicheritz-Ponten T."/>
            <person name="Bork P."/>
            <person name="Wang J."/>
            <person name="Brunak S."/>
            <person name="Ehrlich S.D."/>
        </authorList>
    </citation>
    <scope>NUCLEOTIDE SEQUENCE [LARGE SCALE GENOMIC DNA]</scope>
</reference>
<dbReference type="EMBL" id="CBFV010000095">
    <property type="protein sequence ID" value="CDC75097.1"/>
    <property type="molecule type" value="Genomic_DNA"/>
</dbReference>